<dbReference type="Pfam" id="PF09948">
    <property type="entry name" value="PpoB2"/>
    <property type="match status" value="1"/>
</dbReference>
<keyword evidence="1" id="KW-0812">Transmembrane</keyword>
<keyword evidence="1" id="KW-0472">Membrane</keyword>
<evidence type="ECO:0008006" key="4">
    <source>
        <dbReference type="Google" id="ProtNLM"/>
    </source>
</evidence>
<evidence type="ECO:0000313" key="3">
    <source>
        <dbReference type="Proteomes" id="UP000197535"/>
    </source>
</evidence>
<reference evidence="2 3" key="1">
    <citation type="submission" date="2016-02" db="EMBL/GenBank/DDBJ databases">
        <authorList>
            <person name="Wen L."/>
            <person name="He K."/>
            <person name="Yang H."/>
        </authorList>
    </citation>
    <scope>NUCLEOTIDE SEQUENCE [LARGE SCALE GENOMIC DNA]</scope>
    <source>
        <strain evidence="2 3">TSA40</strain>
    </source>
</reference>
<keyword evidence="1" id="KW-1133">Transmembrane helix</keyword>
<evidence type="ECO:0000313" key="2">
    <source>
        <dbReference type="EMBL" id="OWW20176.1"/>
    </source>
</evidence>
<dbReference type="EMBL" id="LSTO01000001">
    <property type="protein sequence ID" value="OWW20176.1"/>
    <property type="molecule type" value="Genomic_DNA"/>
</dbReference>
<gene>
    <name evidence="2" type="ORF">AYR66_12390</name>
</gene>
<keyword evidence="3" id="KW-1185">Reference proteome</keyword>
<dbReference type="AlphaFoldDB" id="A0A254TBZ2"/>
<feature type="transmembrane region" description="Helical" evidence="1">
    <location>
        <begin position="235"/>
        <end position="255"/>
    </location>
</feature>
<feature type="transmembrane region" description="Helical" evidence="1">
    <location>
        <begin position="141"/>
        <end position="158"/>
    </location>
</feature>
<dbReference type="Proteomes" id="UP000197535">
    <property type="component" value="Unassembled WGS sequence"/>
</dbReference>
<organism evidence="2 3">
    <name type="scientific">Noviherbaspirillum denitrificans</name>
    <dbReference type="NCBI Taxonomy" id="1968433"/>
    <lineage>
        <taxon>Bacteria</taxon>
        <taxon>Pseudomonadati</taxon>
        <taxon>Pseudomonadota</taxon>
        <taxon>Betaproteobacteria</taxon>
        <taxon>Burkholderiales</taxon>
        <taxon>Oxalobacteraceae</taxon>
        <taxon>Noviherbaspirillum</taxon>
    </lineage>
</organism>
<dbReference type="InterPro" id="IPR018688">
    <property type="entry name" value="PpoB2-like"/>
</dbReference>
<proteinExistence type="predicted"/>
<name>A0A254TBZ2_9BURK</name>
<feature type="transmembrane region" description="Helical" evidence="1">
    <location>
        <begin position="97"/>
        <end position="121"/>
    </location>
</feature>
<comment type="caution">
    <text evidence="2">The sequence shown here is derived from an EMBL/GenBank/DDBJ whole genome shotgun (WGS) entry which is preliminary data.</text>
</comment>
<protein>
    <recommendedName>
        <fullName evidence="4">Metal-binding protein</fullName>
    </recommendedName>
</protein>
<evidence type="ECO:0000256" key="1">
    <source>
        <dbReference type="SAM" id="Phobius"/>
    </source>
</evidence>
<feature type="transmembrane region" description="Helical" evidence="1">
    <location>
        <begin position="15"/>
        <end position="36"/>
    </location>
</feature>
<feature type="transmembrane region" description="Helical" evidence="1">
    <location>
        <begin position="56"/>
        <end position="85"/>
    </location>
</feature>
<accession>A0A254TBZ2</accession>
<dbReference type="RefSeq" id="WP_088707064.1">
    <property type="nucleotide sequence ID" value="NZ_LSTO01000001.1"/>
</dbReference>
<dbReference type="OrthoDB" id="980055at2"/>
<feature type="transmembrane region" description="Helical" evidence="1">
    <location>
        <begin position="193"/>
        <end position="223"/>
    </location>
</feature>
<sequence length="256" mass="27362">MAAALLERVLRRERLVTLAGLATVVALSWAYLLGGAGTTQDMGGMSMPMSTWPWTAGHALVMFVMWLVMMMAMMLPSAAPAILLFNTVSRRSATASPYAPVLFAAGYIALWAAFSLAALLVQFLLEWAEWLTPMMESDSSQLSGALLLGAGIYQFTPLKRACLRLCRSPLEFLSAHWYPGPAGAFRMGARHGLFCVACCWGLMLLLFVGGVMNVLWIAGVAAYVFLEKVLPGGELIGYVAGLLLAAAGAGMLAGFI</sequence>